<dbReference type="Pfam" id="PF13173">
    <property type="entry name" value="AAA_14"/>
    <property type="match status" value="1"/>
</dbReference>
<dbReference type="AlphaFoldDB" id="A0A5P8E9I0"/>
<evidence type="ECO:0000313" key="3">
    <source>
        <dbReference type="EMBL" id="QFQ13602.1"/>
    </source>
</evidence>
<keyword evidence="4" id="KW-1185">Reference proteome</keyword>
<dbReference type="InterPro" id="IPR025420">
    <property type="entry name" value="DUF4143"/>
</dbReference>
<dbReference type="PANTHER" id="PTHR43566:SF2">
    <property type="entry name" value="DUF4143 DOMAIN-CONTAINING PROTEIN"/>
    <property type="match status" value="1"/>
</dbReference>
<dbReference type="KEGG" id="alq:C7Y71_011630"/>
<name>A0A5P8E9I0_9BACT</name>
<organism evidence="3 4">
    <name type="scientific">Pseudoprevotella muciniphila</name>
    <dbReference type="NCBI Taxonomy" id="2133944"/>
    <lineage>
        <taxon>Bacteria</taxon>
        <taxon>Pseudomonadati</taxon>
        <taxon>Bacteroidota</taxon>
        <taxon>Bacteroidia</taxon>
        <taxon>Bacteroidales</taxon>
        <taxon>Prevotellaceae</taxon>
        <taxon>Pseudoprevotella</taxon>
    </lineage>
</organism>
<feature type="domain" description="DUF4143" evidence="2">
    <location>
        <begin position="197"/>
        <end position="356"/>
    </location>
</feature>
<reference evidence="3 4" key="1">
    <citation type="submission" date="2018-11" db="EMBL/GenBank/DDBJ databases">
        <authorList>
            <person name="Na S.W."/>
            <person name="Baik M."/>
        </authorList>
    </citation>
    <scope>NUCLEOTIDE SEQUENCE [LARGE SCALE GENOMIC DNA]</scope>
    <source>
        <strain evidence="3 4">E39</strain>
    </source>
</reference>
<gene>
    <name evidence="3" type="ORF">C7Y71_011630</name>
</gene>
<accession>A0A5P8E9I0</accession>
<dbReference type="InterPro" id="IPR041682">
    <property type="entry name" value="AAA_14"/>
</dbReference>
<keyword evidence="3" id="KW-0067">ATP-binding</keyword>
<dbReference type="SUPFAM" id="SSF52540">
    <property type="entry name" value="P-loop containing nucleoside triphosphate hydrolases"/>
    <property type="match status" value="1"/>
</dbReference>
<dbReference type="GO" id="GO:0005524">
    <property type="term" value="F:ATP binding"/>
    <property type="evidence" value="ECO:0007669"/>
    <property type="project" value="UniProtKB-KW"/>
</dbReference>
<sequence length="406" mass="46537">MWTNLKSNFKIVQTMRKSFIDRHLSTSISEALRYLPVVTLTGPRQSGKTTLCREKFPELPYANLEDATVMDEVNADPKAFLNKYPQGAIIDEAQNYPQLFSYLQVLVDEDRFQGRNDRRFIVTGSNNFTLMEKMSQSMAGRTAVMTLLPLSTQEILNYVPQASASQLILNGGFPAIWTADERGRSLQLSNYYTTYIERDVRRLINVVNQRAFQTFIRLCAGRIGQEFNASSISNETGVSVPTIKNWLSILNASYVIHLLQPYHANISKRLTKTPKLYFYDTGLAAFLLGINTIEQLDTHPLRGNLFENMVVNDFIKHGTNAGREEFLSFYRDKSQHEVDIIRTLTDKVEAYEIKSSQTFHTDFFNNLNYIRPLLTEKLVKTAVVYDGNQENAQAENAFLNFRHIFD</sequence>
<dbReference type="EMBL" id="CP033459">
    <property type="protein sequence ID" value="QFQ13602.1"/>
    <property type="molecule type" value="Genomic_DNA"/>
</dbReference>
<keyword evidence="3" id="KW-0547">Nucleotide-binding</keyword>
<dbReference type="Proteomes" id="UP000249375">
    <property type="component" value="Chromosome"/>
</dbReference>
<dbReference type="InterPro" id="IPR027417">
    <property type="entry name" value="P-loop_NTPase"/>
</dbReference>
<evidence type="ECO:0000259" key="1">
    <source>
        <dbReference type="Pfam" id="PF13173"/>
    </source>
</evidence>
<evidence type="ECO:0000259" key="2">
    <source>
        <dbReference type="Pfam" id="PF13635"/>
    </source>
</evidence>
<feature type="domain" description="AAA" evidence="1">
    <location>
        <begin position="36"/>
        <end position="156"/>
    </location>
</feature>
<dbReference type="Pfam" id="PF13635">
    <property type="entry name" value="DUF4143"/>
    <property type="match status" value="1"/>
</dbReference>
<proteinExistence type="predicted"/>
<evidence type="ECO:0000313" key="4">
    <source>
        <dbReference type="Proteomes" id="UP000249375"/>
    </source>
</evidence>
<dbReference type="PANTHER" id="PTHR43566">
    <property type="entry name" value="CONSERVED PROTEIN"/>
    <property type="match status" value="1"/>
</dbReference>
<protein>
    <submittedName>
        <fullName evidence="3">ATP-binding protein</fullName>
    </submittedName>
</protein>